<dbReference type="PROSITE" id="PS50850">
    <property type="entry name" value="MFS"/>
    <property type="match status" value="1"/>
</dbReference>
<comment type="caution">
    <text evidence="8">The sequence shown here is derived from an EMBL/GenBank/DDBJ whole genome shotgun (WGS) entry which is preliminary data.</text>
</comment>
<feature type="transmembrane region" description="Helical" evidence="6">
    <location>
        <begin position="65"/>
        <end position="85"/>
    </location>
</feature>
<feature type="transmembrane region" description="Helical" evidence="6">
    <location>
        <begin position="297"/>
        <end position="317"/>
    </location>
</feature>
<evidence type="ECO:0000259" key="7">
    <source>
        <dbReference type="PROSITE" id="PS50850"/>
    </source>
</evidence>
<evidence type="ECO:0000313" key="8">
    <source>
        <dbReference type="EMBL" id="GAA0930501.1"/>
    </source>
</evidence>
<dbReference type="PANTHER" id="PTHR43791">
    <property type="entry name" value="PERMEASE-RELATED"/>
    <property type="match status" value="1"/>
</dbReference>
<evidence type="ECO:0000313" key="9">
    <source>
        <dbReference type="Proteomes" id="UP001499967"/>
    </source>
</evidence>
<dbReference type="Proteomes" id="UP001499967">
    <property type="component" value="Unassembled WGS sequence"/>
</dbReference>
<accession>A0ABN1PMN2</accession>
<keyword evidence="4 6" id="KW-1133">Transmembrane helix</keyword>
<feature type="transmembrane region" description="Helical" evidence="6">
    <location>
        <begin position="233"/>
        <end position="258"/>
    </location>
</feature>
<feature type="transmembrane region" description="Helical" evidence="6">
    <location>
        <begin position="92"/>
        <end position="110"/>
    </location>
</feature>
<comment type="subcellular location">
    <subcellularLocation>
        <location evidence="1">Cell membrane</location>
        <topology evidence="1">Multi-pass membrane protein</topology>
    </subcellularLocation>
</comment>
<sequence length="426" mass="44719">MTPDPTPQPQEPAVTSSAKWWRIGAVLMFGLFIAYLDRSNLSIALPGLSQDMGFAGPDFAGTSSWALTAFLFGYLAANLLGGFLTYRVDPKLTLIVTVAVFSLCTVLAGFVDSVGLLIALRVVLGFAEGVYWPQQFRVAKAWFTEREMSKGTAVIQYYGQYAALALGFFLLTPLYDALGWRPLFWVTGLAGIVLVIPLFVAFLRSAPPGTPPALPAEKTRTRIRFADFGGPKFLLLVFSYFSNGMLFWGITLWIPLVIESLGFTGTGRGLLAALPYVLSLVLTVPMMTLSDRTGKRVLIASSGLLVGGALVGALPLVDSPVGKLVLICVGMGYFTATFTSNLWAIAVTDLPAHLVGPATGIINGFGAGGGGIIAGFVVGRLQSATGSYLPGFVVLGIVAIVGGIALLAYGRLRPAAPAPAGAAAAA</sequence>
<evidence type="ECO:0000256" key="1">
    <source>
        <dbReference type="ARBA" id="ARBA00004651"/>
    </source>
</evidence>
<feature type="transmembrane region" description="Helical" evidence="6">
    <location>
        <begin position="354"/>
        <end position="376"/>
    </location>
</feature>
<dbReference type="Pfam" id="PF07690">
    <property type="entry name" value="MFS_1"/>
    <property type="match status" value="1"/>
</dbReference>
<dbReference type="Gene3D" id="1.20.1250.20">
    <property type="entry name" value="MFS general substrate transporter like domains"/>
    <property type="match status" value="2"/>
</dbReference>
<keyword evidence="5 6" id="KW-0472">Membrane</keyword>
<dbReference type="InterPro" id="IPR020846">
    <property type="entry name" value="MFS_dom"/>
</dbReference>
<dbReference type="PANTHER" id="PTHR43791:SF36">
    <property type="entry name" value="TRANSPORTER, PUTATIVE (AFU_ORTHOLOGUE AFUA_6G08340)-RELATED"/>
    <property type="match status" value="1"/>
</dbReference>
<feature type="transmembrane region" description="Helical" evidence="6">
    <location>
        <begin position="270"/>
        <end position="290"/>
    </location>
</feature>
<feature type="transmembrane region" description="Helical" evidence="6">
    <location>
        <begin position="323"/>
        <end position="347"/>
    </location>
</feature>
<evidence type="ECO:0000256" key="3">
    <source>
        <dbReference type="ARBA" id="ARBA00022692"/>
    </source>
</evidence>
<feature type="domain" description="Major facilitator superfamily (MFS) profile" evidence="7">
    <location>
        <begin position="23"/>
        <end position="414"/>
    </location>
</feature>
<keyword evidence="3 6" id="KW-0812">Transmembrane</keyword>
<feature type="transmembrane region" description="Helical" evidence="6">
    <location>
        <begin position="388"/>
        <end position="409"/>
    </location>
</feature>
<keyword evidence="9" id="KW-1185">Reference proteome</keyword>
<dbReference type="SUPFAM" id="SSF103473">
    <property type="entry name" value="MFS general substrate transporter"/>
    <property type="match status" value="1"/>
</dbReference>
<dbReference type="EMBL" id="BAAAHP010000049">
    <property type="protein sequence ID" value="GAA0930501.1"/>
    <property type="molecule type" value="Genomic_DNA"/>
</dbReference>
<evidence type="ECO:0000256" key="2">
    <source>
        <dbReference type="ARBA" id="ARBA00022448"/>
    </source>
</evidence>
<name>A0ABN1PMN2_9PSEU</name>
<organism evidence="8 9">
    <name type="scientific">Pseudonocardia zijingensis</name>
    <dbReference type="NCBI Taxonomy" id="153376"/>
    <lineage>
        <taxon>Bacteria</taxon>
        <taxon>Bacillati</taxon>
        <taxon>Actinomycetota</taxon>
        <taxon>Actinomycetes</taxon>
        <taxon>Pseudonocardiales</taxon>
        <taxon>Pseudonocardiaceae</taxon>
        <taxon>Pseudonocardia</taxon>
    </lineage>
</organism>
<evidence type="ECO:0000256" key="5">
    <source>
        <dbReference type="ARBA" id="ARBA00023136"/>
    </source>
</evidence>
<feature type="transmembrane region" description="Helical" evidence="6">
    <location>
        <begin position="154"/>
        <end position="171"/>
    </location>
</feature>
<dbReference type="InterPro" id="IPR011701">
    <property type="entry name" value="MFS"/>
</dbReference>
<evidence type="ECO:0000256" key="6">
    <source>
        <dbReference type="SAM" id="Phobius"/>
    </source>
</evidence>
<feature type="transmembrane region" description="Helical" evidence="6">
    <location>
        <begin position="183"/>
        <end position="203"/>
    </location>
</feature>
<feature type="transmembrane region" description="Helical" evidence="6">
    <location>
        <begin position="20"/>
        <end position="36"/>
    </location>
</feature>
<evidence type="ECO:0000256" key="4">
    <source>
        <dbReference type="ARBA" id="ARBA00022989"/>
    </source>
</evidence>
<reference evidence="8 9" key="1">
    <citation type="journal article" date="2019" name="Int. J. Syst. Evol. Microbiol.">
        <title>The Global Catalogue of Microorganisms (GCM) 10K type strain sequencing project: providing services to taxonomists for standard genome sequencing and annotation.</title>
        <authorList>
            <consortium name="The Broad Institute Genomics Platform"/>
            <consortium name="The Broad Institute Genome Sequencing Center for Infectious Disease"/>
            <person name="Wu L."/>
            <person name="Ma J."/>
        </authorList>
    </citation>
    <scope>NUCLEOTIDE SEQUENCE [LARGE SCALE GENOMIC DNA]</scope>
    <source>
        <strain evidence="8 9">JCM 11117</strain>
    </source>
</reference>
<proteinExistence type="predicted"/>
<gene>
    <name evidence="8" type="ORF">GCM10009559_17930</name>
</gene>
<dbReference type="InterPro" id="IPR036259">
    <property type="entry name" value="MFS_trans_sf"/>
</dbReference>
<protein>
    <submittedName>
        <fullName evidence="8">MFS transporter</fullName>
    </submittedName>
</protein>
<keyword evidence="2" id="KW-0813">Transport</keyword>